<dbReference type="GO" id="GO:0005524">
    <property type="term" value="F:ATP binding"/>
    <property type="evidence" value="ECO:0007669"/>
    <property type="project" value="InterPro"/>
</dbReference>
<dbReference type="Proteomes" id="UP001140511">
    <property type="component" value="Unassembled WGS sequence"/>
</dbReference>
<dbReference type="EMBL" id="JAOPEN010000007">
    <property type="protein sequence ID" value="KAJ4855099.1"/>
    <property type="molecule type" value="Genomic_DNA"/>
</dbReference>
<keyword evidence="3" id="KW-1185">Reference proteome</keyword>
<evidence type="ECO:0000313" key="3">
    <source>
        <dbReference type="Proteomes" id="UP001140511"/>
    </source>
</evidence>
<dbReference type="InterPro" id="IPR053083">
    <property type="entry name" value="TF_kinase-domain_protein"/>
</dbReference>
<evidence type="ECO:0000313" key="2">
    <source>
        <dbReference type="EMBL" id="KAJ4855099.1"/>
    </source>
</evidence>
<dbReference type="PROSITE" id="PS50011">
    <property type="entry name" value="PROTEIN_KINASE_DOM"/>
    <property type="match status" value="1"/>
</dbReference>
<reference evidence="2" key="1">
    <citation type="submission" date="2022-09" db="EMBL/GenBank/DDBJ databases">
        <title>Chromosome-level assembly of Trichoderma breve T069, a fungus used in development of biopesticide product.</title>
        <authorList>
            <person name="Lin R."/>
            <person name="Liu T."/>
        </authorList>
    </citation>
    <scope>NUCLEOTIDE SEQUENCE</scope>
    <source>
        <strain evidence="2">T069</strain>
    </source>
</reference>
<dbReference type="PANTHER" id="PTHR44305">
    <property type="entry name" value="SI:DKEY-192D15.2-RELATED"/>
    <property type="match status" value="1"/>
</dbReference>
<dbReference type="InterPro" id="IPR011009">
    <property type="entry name" value="Kinase-like_dom_sf"/>
</dbReference>
<evidence type="ECO:0000259" key="1">
    <source>
        <dbReference type="PROSITE" id="PS50011"/>
    </source>
</evidence>
<organism evidence="2 3">
    <name type="scientific">Trichoderma breve</name>
    <dbReference type="NCBI Taxonomy" id="2034170"/>
    <lineage>
        <taxon>Eukaryota</taxon>
        <taxon>Fungi</taxon>
        <taxon>Dikarya</taxon>
        <taxon>Ascomycota</taxon>
        <taxon>Pezizomycotina</taxon>
        <taxon>Sordariomycetes</taxon>
        <taxon>Hypocreomycetidae</taxon>
        <taxon>Hypocreales</taxon>
        <taxon>Hypocreaceae</taxon>
        <taxon>Trichoderma</taxon>
    </lineage>
</organism>
<dbReference type="GO" id="GO:0004672">
    <property type="term" value="F:protein kinase activity"/>
    <property type="evidence" value="ECO:0007669"/>
    <property type="project" value="InterPro"/>
</dbReference>
<protein>
    <recommendedName>
        <fullName evidence="1">Protein kinase domain-containing protein</fullName>
    </recommendedName>
</protein>
<dbReference type="PANTHER" id="PTHR44305:SF24">
    <property type="entry name" value="TYROSINE-PROTEIN KINASE C03B1.5-RELATED"/>
    <property type="match status" value="1"/>
</dbReference>
<dbReference type="RefSeq" id="XP_056024157.1">
    <property type="nucleotide sequence ID" value="XM_056177867.1"/>
</dbReference>
<dbReference type="Gene3D" id="1.10.510.10">
    <property type="entry name" value="Transferase(Phosphotransferase) domain 1"/>
    <property type="match status" value="1"/>
</dbReference>
<sequence>MSFINDSNTSEIKLLYETEQGVWFATKRNEYGFPKYIAQPLGFLDGSSQEDTDEAWKQKTFHDLGDSIAQIFNHENIISIAGHIRTHPFASATSAAGEPQLSRPRNYIVWDYCDAGNLSGLFLCMPRNKPPNFYLPESLCWHVLTSLLNAITYLHDGKRLILDTKAPAGEKRQWLPVDQDWHPILHRAIEPRNIFFQHSRGSETYGLCKLGNFEDAVVTNHVIPPDDGPDAVDRDAEISIAVAARRGFESLDTLRHKLHTSVTPDTEDNCPYTIADELFSVGKVISTMMTGEESPAYDKLPMTRYSAALQRVVMDLLKPDSRRKITKILPRTKMVMGYYREWKNGTDEGKNYKDIEDDMLPRYEAEMEMEI</sequence>
<dbReference type="SUPFAM" id="SSF56112">
    <property type="entry name" value="Protein kinase-like (PK-like)"/>
    <property type="match status" value="1"/>
</dbReference>
<dbReference type="AlphaFoldDB" id="A0A9W9B5S7"/>
<accession>A0A9W9B5S7</accession>
<proteinExistence type="predicted"/>
<feature type="domain" description="Protein kinase" evidence="1">
    <location>
        <begin position="1"/>
        <end position="371"/>
    </location>
</feature>
<comment type="caution">
    <text evidence="2">The sequence shown here is derived from an EMBL/GenBank/DDBJ whole genome shotgun (WGS) entry which is preliminary data.</text>
</comment>
<dbReference type="InterPro" id="IPR000719">
    <property type="entry name" value="Prot_kinase_dom"/>
</dbReference>
<gene>
    <name evidence="2" type="ORF">T069G_10657</name>
</gene>
<name>A0A9W9B5S7_9HYPO</name>
<dbReference type="GeneID" id="80872555"/>